<dbReference type="Gene3D" id="1.10.1740.10">
    <property type="match status" value="1"/>
</dbReference>
<name>A0A0N7HYX9_9FLAO</name>
<gene>
    <name evidence="6" type="ORF">APS56_15765</name>
</gene>
<dbReference type="InterPro" id="IPR014327">
    <property type="entry name" value="RNA_pol_sigma70_bacteroid"/>
</dbReference>
<keyword evidence="4" id="KW-0804">Transcription</keyword>
<keyword evidence="7" id="KW-1185">Reference proteome</keyword>
<evidence type="ECO:0000256" key="4">
    <source>
        <dbReference type="ARBA" id="ARBA00023163"/>
    </source>
</evidence>
<dbReference type="CDD" id="cd06171">
    <property type="entry name" value="Sigma70_r4"/>
    <property type="match status" value="1"/>
</dbReference>
<dbReference type="STRING" id="1736674.APS56_15765"/>
<dbReference type="OrthoDB" id="1100095at2"/>
<organism evidence="6 7">
    <name type="scientific">Pseudalgibacter alginicilyticus</name>
    <dbReference type="NCBI Taxonomy" id="1736674"/>
    <lineage>
        <taxon>Bacteria</taxon>
        <taxon>Pseudomonadati</taxon>
        <taxon>Bacteroidota</taxon>
        <taxon>Flavobacteriia</taxon>
        <taxon>Flavobacteriales</taxon>
        <taxon>Flavobacteriaceae</taxon>
        <taxon>Pseudalgibacter</taxon>
    </lineage>
</organism>
<evidence type="ECO:0000256" key="2">
    <source>
        <dbReference type="ARBA" id="ARBA00023015"/>
    </source>
</evidence>
<evidence type="ECO:0000259" key="5">
    <source>
        <dbReference type="Pfam" id="PF08281"/>
    </source>
</evidence>
<dbReference type="SUPFAM" id="SSF88659">
    <property type="entry name" value="Sigma3 and sigma4 domains of RNA polymerase sigma factors"/>
    <property type="match status" value="1"/>
</dbReference>
<dbReference type="NCBIfam" id="TIGR02937">
    <property type="entry name" value="sigma70-ECF"/>
    <property type="match status" value="1"/>
</dbReference>
<reference evidence="6 7" key="1">
    <citation type="submission" date="2015-10" db="EMBL/GenBank/DDBJ databases">
        <authorList>
            <person name="Gilbert D.G."/>
        </authorList>
    </citation>
    <scope>NUCLEOTIDE SEQUENCE [LARGE SCALE GENOMIC DNA]</scope>
    <source>
        <strain evidence="7">HZ-22</strain>
    </source>
</reference>
<dbReference type="Gene3D" id="1.10.10.10">
    <property type="entry name" value="Winged helix-like DNA-binding domain superfamily/Winged helix DNA-binding domain"/>
    <property type="match status" value="1"/>
</dbReference>
<evidence type="ECO:0000256" key="1">
    <source>
        <dbReference type="ARBA" id="ARBA00010641"/>
    </source>
</evidence>
<dbReference type="InterPro" id="IPR013249">
    <property type="entry name" value="RNA_pol_sigma70_r4_t2"/>
</dbReference>
<sequence>MHLDFKEFSDEKLLLCLKNGNHMAFQYIFNKYWEKLYKNVYNVLYDKGLTEDVLQEVFSDIWLRKDTIEIRNLNAYLFKAVRNNALLKVRNKKFVAFNADMIEGLVLKPEIEMQFDKNELKLSIEHAMNHLPARCRAIFFMSRYQDYSISEIAAHFEISHRTVENQIHVALKHLRANLNITIFILLFS</sequence>
<accession>A0A0N7HYX9</accession>
<dbReference type="PANTHER" id="PTHR43133">
    <property type="entry name" value="RNA POLYMERASE ECF-TYPE SIGMA FACTO"/>
    <property type="match status" value="1"/>
</dbReference>
<feature type="domain" description="RNA polymerase sigma factor 70 region 4 type 2" evidence="5">
    <location>
        <begin position="123"/>
        <end position="174"/>
    </location>
</feature>
<proteinExistence type="inferred from homology"/>
<dbReference type="KEGG" id="ahz:APS56_15765"/>
<dbReference type="EMBL" id="CP012898">
    <property type="protein sequence ID" value="ALJ06502.1"/>
    <property type="molecule type" value="Genomic_DNA"/>
</dbReference>
<evidence type="ECO:0000313" key="6">
    <source>
        <dbReference type="EMBL" id="ALJ06502.1"/>
    </source>
</evidence>
<evidence type="ECO:0000313" key="7">
    <source>
        <dbReference type="Proteomes" id="UP000057981"/>
    </source>
</evidence>
<keyword evidence="3" id="KW-0731">Sigma factor</keyword>
<dbReference type="InterPro" id="IPR036388">
    <property type="entry name" value="WH-like_DNA-bd_sf"/>
</dbReference>
<dbReference type="AlphaFoldDB" id="A0A0N7HYX9"/>
<dbReference type="InterPro" id="IPR039425">
    <property type="entry name" value="RNA_pol_sigma-70-like"/>
</dbReference>
<dbReference type="Proteomes" id="UP000057981">
    <property type="component" value="Chromosome"/>
</dbReference>
<dbReference type="GO" id="GO:0003677">
    <property type="term" value="F:DNA binding"/>
    <property type="evidence" value="ECO:0007669"/>
    <property type="project" value="InterPro"/>
</dbReference>
<dbReference type="PANTHER" id="PTHR43133:SF46">
    <property type="entry name" value="RNA POLYMERASE SIGMA-70 FACTOR ECF SUBFAMILY"/>
    <property type="match status" value="1"/>
</dbReference>
<dbReference type="InterPro" id="IPR013324">
    <property type="entry name" value="RNA_pol_sigma_r3/r4-like"/>
</dbReference>
<dbReference type="NCBIfam" id="TIGR02985">
    <property type="entry name" value="Sig70_bacteroi1"/>
    <property type="match status" value="1"/>
</dbReference>
<evidence type="ECO:0000256" key="3">
    <source>
        <dbReference type="ARBA" id="ARBA00023082"/>
    </source>
</evidence>
<dbReference type="SUPFAM" id="SSF88946">
    <property type="entry name" value="Sigma2 domain of RNA polymerase sigma factors"/>
    <property type="match status" value="1"/>
</dbReference>
<dbReference type="GO" id="GO:0006352">
    <property type="term" value="P:DNA-templated transcription initiation"/>
    <property type="evidence" value="ECO:0007669"/>
    <property type="project" value="InterPro"/>
</dbReference>
<dbReference type="InterPro" id="IPR013325">
    <property type="entry name" value="RNA_pol_sigma_r2"/>
</dbReference>
<comment type="similarity">
    <text evidence="1">Belongs to the sigma-70 factor family. ECF subfamily.</text>
</comment>
<dbReference type="GO" id="GO:0016987">
    <property type="term" value="F:sigma factor activity"/>
    <property type="evidence" value="ECO:0007669"/>
    <property type="project" value="UniProtKB-KW"/>
</dbReference>
<dbReference type="Pfam" id="PF08281">
    <property type="entry name" value="Sigma70_r4_2"/>
    <property type="match status" value="1"/>
</dbReference>
<protein>
    <recommendedName>
        <fullName evidence="5">RNA polymerase sigma factor 70 region 4 type 2 domain-containing protein</fullName>
    </recommendedName>
</protein>
<dbReference type="RefSeq" id="WP_054730613.1">
    <property type="nucleotide sequence ID" value="NZ_CP012898.1"/>
</dbReference>
<dbReference type="InterPro" id="IPR014284">
    <property type="entry name" value="RNA_pol_sigma-70_dom"/>
</dbReference>
<keyword evidence="2" id="KW-0805">Transcription regulation</keyword>